<proteinExistence type="predicted"/>
<gene>
    <name evidence="1" type="ORF">FHQ07_01990</name>
</gene>
<keyword evidence="2" id="KW-1185">Reference proteome</keyword>
<dbReference type="KEGG" id="thes:FHQ07_01990"/>
<dbReference type="InterPro" id="IPR032710">
    <property type="entry name" value="NTF2-like_dom_sf"/>
</dbReference>
<sequence>MPGIAVAQHAGEDAAVRKPLEAYLQGHATGDGAYMRQAFLPTAHIEGIRDGKFVSWTADEYIAGFKGKPAEDEAQRKRSIDRVDVSGNAAMARATLDYPGGTFTDYFVLLKVDGEWKIANKVWTRNPKPAMP</sequence>
<dbReference type="AlphaFoldDB" id="A0A5B7ZV99"/>
<protein>
    <submittedName>
        <fullName evidence="1">Nuclear transport factor 2 family protein</fullName>
    </submittedName>
</protein>
<evidence type="ECO:0000313" key="2">
    <source>
        <dbReference type="Proteomes" id="UP000308149"/>
    </source>
</evidence>
<dbReference type="OrthoDB" id="5676998at2"/>
<evidence type="ECO:0000313" key="1">
    <source>
        <dbReference type="EMBL" id="QDA58413.1"/>
    </source>
</evidence>
<organism evidence="1 2">
    <name type="scientific">Thermomonas aquatica</name>
    <dbReference type="NCBI Taxonomy" id="2202149"/>
    <lineage>
        <taxon>Bacteria</taxon>
        <taxon>Pseudomonadati</taxon>
        <taxon>Pseudomonadota</taxon>
        <taxon>Gammaproteobacteria</taxon>
        <taxon>Lysobacterales</taxon>
        <taxon>Lysobacteraceae</taxon>
        <taxon>Thermomonas</taxon>
    </lineage>
</organism>
<dbReference type="Gene3D" id="3.10.450.50">
    <property type="match status" value="1"/>
</dbReference>
<dbReference type="SUPFAM" id="SSF54427">
    <property type="entry name" value="NTF2-like"/>
    <property type="match status" value="1"/>
</dbReference>
<dbReference type="Proteomes" id="UP000308149">
    <property type="component" value="Chromosome"/>
</dbReference>
<dbReference type="EMBL" id="CP040871">
    <property type="protein sequence ID" value="QDA58413.1"/>
    <property type="molecule type" value="Genomic_DNA"/>
</dbReference>
<reference evidence="1 2" key="1">
    <citation type="submission" date="2019-06" db="EMBL/GenBank/DDBJ databases">
        <title>Thermomonas aquatica sp. nov., isolated from an industrial wastewater treatment plant.</title>
        <authorList>
            <person name="Jeon J.H."/>
            <person name="Park D.-S."/>
        </authorList>
    </citation>
    <scope>NUCLEOTIDE SEQUENCE [LARGE SCALE GENOMIC DNA]</scope>
    <source>
        <strain evidence="1 2">SY21</strain>
    </source>
</reference>
<accession>A0A5B7ZV99</accession>
<dbReference type="Pfam" id="PF12893">
    <property type="entry name" value="Lumazine_bd_2"/>
    <property type="match status" value="1"/>
</dbReference>
<name>A0A5B7ZV99_9GAMM</name>
<dbReference type="InterPro" id="IPR039437">
    <property type="entry name" value="FrzH/put_lumazine-bd"/>
</dbReference>